<name>A0A6A6W7A4_9PEZI</name>
<dbReference type="Proteomes" id="UP000799437">
    <property type="component" value="Unassembled WGS sequence"/>
</dbReference>
<organism evidence="1 2">
    <name type="scientific">Pseudovirgaria hyperparasitica</name>
    <dbReference type="NCBI Taxonomy" id="470096"/>
    <lineage>
        <taxon>Eukaryota</taxon>
        <taxon>Fungi</taxon>
        <taxon>Dikarya</taxon>
        <taxon>Ascomycota</taxon>
        <taxon>Pezizomycotina</taxon>
        <taxon>Dothideomycetes</taxon>
        <taxon>Dothideomycetes incertae sedis</taxon>
        <taxon>Acrospermales</taxon>
        <taxon>Acrospermaceae</taxon>
        <taxon>Pseudovirgaria</taxon>
    </lineage>
</organism>
<gene>
    <name evidence="1" type="ORF">EJ05DRAFT_485631</name>
</gene>
<dbReference type="RefSeq" id="XP_033600964.1">
    <property type="nucleotide sequence ID" value="XM_033745466.1"/>
</dbReference>
<dbReference type="EMBL" id="ML996571">
    <property type="protein sequence ID" value="KAF2758513.1"/>
    <property type="molecule type" value="Genomic_DNA"/>
</dbReference>
<reference evidence="1" key="1">
    <citation type="journal article" date="2020" name="Stud. Mycol.">
        <title>101 Dothideomycetes genomes: a test case for predicting lifestyles and emergence of pathogens.</title>
        <authorList>
            <person name="Haridas S."/>
            <person name="Albert R."/>
            <person name="Binder M."/>
            <person name="Bloem J."/>
            <person name="Labutti K."/>
            <person name="Salamov A."/>
            <person name="Andreopoulos B."/>
            <person name="Baker S."/>
            <person name="Barry K."/>
            <person name="Bills G."/>
            <person name="Bluhm B."/>
            <person name="Cannon C."/>
            <person name="Castanera R."/>
            <person name="Culley D."/>
            <person name="Daum C."/>
            <person name="Ezra D."/>
            <person name="Gonzalez J."/>
            <person name="Henrissat B."/>
            <person name="Kuo A."/>
            <person name="Liang C."/>
            <person name="Lipzen A."/>
            <person name="Lutzoni F."/>
            <person name="Magnuson J."/>
            <person name="Mondo S."/>
            <person name="Nolan M."/>
            <person name="Ohm R."/>
            <person name="Pangilinan J."/>
            <person name="Park H.-J."/>
            <person name="Ramirez L."/>
            <person name="Alfaro M."/>
            <person name="Sun H."/>
            <person name="Tritt A."/>
            <person name="Yoshinaga Y."/>
            <person name="Zwiers L.-H."/>
            <person name="Turgeon B."/>
            <person name="Goodwin S."/>
            <person name="Spatafora J."/>
            <person name="Crous P."/>
            <person name="Grigoriev I."/>
        </authorList>
    </citation>
    <scope>NUCLEOTIDE SEQUENCE</scope>
    <source>
        <strain evidence="1">CBS 121739</strain>
    </source>
</reference>
<dbReference type="AlphaFoldDB" id="A0A6A6W7A4"/>
<sequence>MSDTKDAASGSRSSCYPIAIPAPVTPLSRLPSPYAAPTPGPHVGNTPPSATHSHGFLLYNAHEALYSPDNHIKPNEHDHWTHHLVPLVHPDYKYMSPDTLVDLIRTAGHELDRRALVASGVSDREPWGHISNARLFSLLELLDADEGRNDPARASTRAPVASAMREVQERLAARQRGRDRDAAETMDAAAVEFRGLELTEEDVAAARILESLRGSK</sequence>
<evidence type="ECO:0000313" key="1">
    <source>
        <dbReference type="EMBL" id="KAF2758513.1"/>
    </source>
</evidence>
<dbReference type="GeneID" id="54486520"/>
<protein>
    <submittedName>
        <fullName evidence="1">Uncharacterized protein</fullName>
    </submittedName>
</protein>
<proteinExistence type="predicted"/>
<evidence type="ECO:0000313" key="2">
    <source>
        <dbReference type="Proteomes" id="UP000799437"/>
    </source>
</evidence>
<accession>A0A6A6W7A4</accession>
<keyword evidence="2" id="KW-1185">Reference proteome</keyword>